<comment type="subcellular location">
    <subcellularLocation>
        <location evidence="6">Cell membrane</location>
        <topology evidence="6">Multi-pass membrane protein</topology>
    </subcellularLocation>
    <subcellularLocation>
        <location evidence="1">Membrane</location>
        <topology evidence="1">Multi-pass membrane protein</topology>
    </subcellularLocation>
</comment>
<dbReference type="RefSeq" id="WP_239120237.1">
    <property type="nucleotide sequence ID" value="NZ_BAAALB010000036.1"/>
</dbReference>
<dbReference type="AlphaFoldDB" id="A0A8J3JUX2"/>
<proteinExistence type="inferred from homology"/>
<feature type="transmembrane region" description="Helical" evidence="6">
    <location>
        <begin position="161"/>
        <end position="182"/>
    </location>
</feature>
<dbReference type="PROSITE" id="PS51012">
    <property type="entry name" value="ABC_TM2"/>
    <property type="match status" value="1"/>
</dbReference>
<dbReference type="GO" id="GO:0046677">
    <property type="term" value="P:response to antibiotic"/>
    <property type="evidence" value="ECO:0007669"/>
    <property type="project" value="UniProtKB-KW"/>
</dbReference>
<dbReference type="InterPro" id="IPR052902">
    <property type="entry name" value="ABC-2_transporter"/>
</dbReference>
<keyword evidence="6" id="KW-1003">Cell membrane</keyword>
<dbReference type="GO" id="GO:0043190">
    <property type="term" value="C:ATP-binding cassette (ABC) transporter complex"/>
    <property type="evidence" value="ECO:0007669"/>
    <property type="project" value="InterPro"/>
</dbReference>
<keyword evidence="6" id="KW-0813">Transport</keyword>
<organism evidence="8 9">
    <name type="scientific">Catellatospora chokoriensis</name>
    <dbReference type="NCBI Taxonomy" id="310353"/>
    <lineage>
        <taxon>Bacteria</taxon>
        <taxon>Bacillati</taxon>
        <taxon>Actinomycetota</taxon>
        <taxon>Actinomycetes</taxon>
        <taxon>Micromonosporales</taxon>
        <taxon>Micromonosporaceae</taxon>
        <taxon>Catellatospora</taxon>
    </lineage>
</organism>
<evidence type="ECO:0000256" key="5">
    <source>
        <dbReference type="ARBA" id="ARBA00023251"/>
    </source>
</evidence>
<feature type="transmembrane region" description="Helical" evidence="6">
    <location>
        <begin position="259"/>
        <end position="278"/>
    </location>
</feature>
<feature type="transmembrane region" description="Helical" evidence="6">
    <location>
        <begin position="194"/>
        <end position="213"/>
    </location>
</feature>
<keyword evidence="4 6" id="KW-0472">Membrane</keyword>
<evidence type="ECO:0000256" key="1">
    <source>
        <dbReference type="ARBA" id="ARBA00004141"/>
    </source>
</evidence>
<evidence type="ECO:0000259" key="7">
    <source>
        <dbReference type="PROSITE" id="PS51012"/>
    </source>
</evidence>
<name>A0A8J3JUX2_9ACTN</name>
<dbReference type="GO" id="GO:0140359">
    <property type="term" value="F:ABC-type transporter activity"/>
    <property type="evidence" value="ECO:0007669"/>
    <property type="project" value="InterPro"/>
</dbReference>
<comment type="similarity">
    <text evidence="6">Belongs to the ABC-2 integral membrane protein family.</text>
</comment>
<dbReference type="Proteomes" id="UP000619293">
    <property type="component" value="Unassembled WGS sequence"/>
</dbReference>
<feature type="transmembrane region" description="Helical" evidence="6">
    <location>
        <begin position="42"/>
        <end position="65"/>
    </location>
</feature>
<gene>
    <name evidence="8" type="ORF">Cch02nite_07220</name>
</gene>
<feature type="domain" description="ABC transmembrane type-2" evidence="7">
    <location>
        <begin position="40"/>
        <end position="284"/>
    </location>
</feature>
<feature type="transmembrane region" description="Helical" evidence="6">
    <location>
        <begin position="121"/>
        <end position="149"/>
    </location>
</feature>
<evidence type="ECO:0000256" key="2">
    <source>
        <dbReference type="ARBA" id="ARBA00022692"/>
    </source>
</evidence>
<keyword evidence="9" id="KW-1185">Reference proteome</keyword>
<dbReference type="PIRSF" id="PIRSF006648">
    <property type="entry name" value="DrrB"/>
    <property type="match status" value="1"/>
</dbReference>
<dbReference type="PANTHER" id="PTHR43027:SF2">
    <property type="entry name" value="TRANSPORT PERMEASE PROTEIN"/>
    <property type="match status" value="1"/>
</dbReference>
<dbReference type="Pfam" id="PF01061">
    <property type="entry name" value="ABC2_membrane"/>
    <property type="match status" value="1"/>
</dbReference>
<dbReference type="InterPro" id="IPR000412">
    <property type="entry name" value="ABC_2_transport"/>
</dbReference>
<evidence type="ECO:0000256" key="6">
    <source>
        <dbReference type="RuleBase" id="RU361157"/>
    </source>
</evidence>
<sequence length="286" mass="31061">MSAQTTERETAQPPVRQASGLSLALAQGGIEFKQFVRTRESLVFTLLFPVMLMLIFGSIFANVVITPPGEIPAVTLSQYFVTGMIASGIMATGFQNLAITIPIERDRGVLKRYRGTPMPKWVYFAGKILCVAALAFIAVVLLLGVAVAFYDINLPDTGQKWFTFGWVSVLGLVACTLCGIAFSGVAKSGRAGPAVVTPIALILQFTSGVFFQYNALPHWMQQFAALFPLKWMCQGLRSVFLPESFAAQEVTGSYELGRVALVLAAWCVGGLILCLVGFRWTTKREG</sequence>
<dbReference type="PANTHER" id="PTHR43027">
    <property type="entry name" value="DOXORUBICIN RESISTANCE ABC TRANSPORTER PERMEASE PROTEIN DRRC-RELATED"/>
    <property type="match status" value="1"/>
</dbReference>
<evidence type="ECO:0000313" key="8">
    <source>
        <dbReference type="EMBL" id="GIF87278.1"/>
    </source>
</evidence>
<evidence type="ECO:0000256" key="4">
    <source>
        <dbReference type="ARBA" id="ARBA00023136"/>
    </source>
</evidence>
<keyword evidence="3 6" id="KW-1133">Transmembrane helix</keyword>
<reference evidence="8 9" key="1">
    <citation type="submission" date="2021-01" db="EMBL/GenBank/DDBJ databases">
        <title>Whole genome shotgun sequence of Catellatospora chokoriensis NBRC 107358.</title>
        <authorList>
            <person name="Komaki H."/>
            <person name="Tamura T."/>
        </authorList>
    </citation>
    <scope>NUCLEOTIDE SEQUENCE [LARGE SCALE GENOMIC DNA]</scope>
    <source>
        <strain evidence="8 9">NBRC 107358</strain>
    </source>
</reference>
<evidence type="ECO:0000313" key="9">
    <source>
        <dbReference type="Proteomes" id="UP000619293"/>
    </source>
</evidence>
<dbReference type="InterPro" id="IPR047817">
    <property type="entry name" value="ABC2_TM_bact-type"/>
</dbReference>
<accession>A0A8J3JUX2</accession>
<feature type="transmembrane region" description="Helical" evidence="6">
    <location>
        <begin position="77"/>
        <end position="101"/>
    </location>
</feature>
<keyword evidence="2 6" id="KW-0812">Transmembrane</keyword>
<dbReference type="InterPro" id="IPR013525">
    <property type="entry name" value="ABC2_TM"/>
</dbReference>
<keyword evidence="5" id="KW-0046">Antibiotic resistance</keyword>
<dbReference type="EMBL" id="BONG01000003">
    <property type="protein sequence ID" value="GIF87278.1"/>
    <property type="molecule type" value="Genomic_DNA"/>
</dbReference>
<evidence type="ECO:0000256" key="3">
    <source>
        <dbReference type="ARBA" id="ARBA00022989"/>
    </source>
</evidence>
<protein>
    <recommendedName>
        <fullName evidence="6">Transport permease protein</fullName>
    </recommendedName>
</protein>
<comment type="caution">
    <text evidence="8">The sequence shown here is derived from an EMBL/GenBank/DDBJ whole genome shotgun (WGS) entry which is preliminary data.</text>
</comment>